<name>A0A2A5QW96_9EURY</name>
<accession>A0A2A5QW96</accession>
<organism evidence="1 2">
    <name type="scientific">Natrinema ejinorense</name>
    <dbReference type="NCBI Taxonomy" id="373386"/>
    <lineage>
        <taxon>Archaea</taxon>
        <taxon>Methanobacteriati</taxon>
        <taxon>Methanobacteriota</taxon>
        <taxon>Stenosarchaea group</taxon>
        <taxon>Halobacteria</taxon>
        <taxon>Halobacteriales</taxon>
        <taxon>Natrialbaceae</taxon>
        <taxon>Natrinema</taxon>
    </lineage>
</organism>
<comment type="caution">
    <text evidence="1">The sequence shown here is derived from an EMBL/GenBank/DDBJ whole genome shotgun (WGS) entry which is preliminary data.</text>
</comment>
<dbReference type="Proteomes" id="UP000219689">
    <property type="component" value="Unassembled WGS sequence"/>
</dbReference>
<keyword evidence="2" id="KW-1185">Reference proteome</keyword>
<dbReference type="AlphaFoldDB" id="A0A2A5QW96"/>
<evidence type="ECO:0000313" key="2">
    <source>
        <dbReference type="Proteomes" id="UP000219689"/>
    </source>
</evidence>
<reference evidence="1 2" key="1">
    <citation type="submission" date="2017-09" db="EMBL/GenBank/DDBJ databases">
        <title>Genome sequences of Natrinema ejinorence JCM 13890T.</title>
        <authorList>
            <person name="Roh S.W."/>
            <person name="Kim Y.B."/>
            <person name="Kim J.Y."/>
        </authorList>
    </citation>
    <scope>NUCLEOTIDE SEQUENCE [LARGE SCALE GENOMIC DNA]</scope>
    <source>
        <strain evidence="1 2">JCM 13890</strain>
    </source>
</reference>
<proteinExistence type="predicted"/>
<dbReference type="EMBL" id="NXNI01000001">
    <property type="protein sequence ID" value="PCR91122.1"/>
    <property type="molecule type" value="Genomic_DNA"/>
</dbReference>
<evidence type="ECO:0000313" key="1">
    <source>
        <dbReference type="EMBL" id="PCR91122.1"/>
    </source>
</evidence>
<protein>
    <submittedName>
        <fullName evidence="1">Uncharacterized protein</fullName>
    </submittedName>
</protein>
<gene>
    <name evidence="1" type="ORF">CP557_11650</name>
</gene>
<sequence>MVSGSPTAAETAACVAINTYAVDALNHFQTGLKVTVTDETASQSGDFHFFRLEPTQSLSRIAHPVETVTVSRKITSVQRG</sequence>